<reference evidence="1" key="1">
    <citation type="submission" date="2019-08" db="EMBL/GenBank/DDBJ databases">
        <authorList>
            <person name="Kucharzyk K."/>
            <person name="Murdoch R.W."/>
            <person name="Higgins S."/>
            <person name="Loffler F."/>
        </authorList>
    </citation>
    <scope>NUCLEOTIDE SEQUENCE</scope>
</reference>
<comment type="caution">
    <text evidence="1">The sequence shown here is derived from an EMBL/GenBank/DDBJ whole genome shotgun (WGS) entry which is preliminary data.</text>
</comment>
<sequence length="104" mass="11786">MAFDGLTYADVEFGGTSQRVDFSKEGSAWDFYYALSTMRAEQLTEAQPTGNADVTITVHTADPNETYVLSFQKYNEDFYSVRVLDSIQLVNKRDVEQLLKILEA</sequence>
<organism evidence="1">
    <name type="scientific">bioreactor metagenome</name>
    <dbReference type="NCBI Taxonomy" id="1076179"/>
    <lineage>
        <taxon>unclassified sequences</taxon>
        <taxon>metagenomes</taxon>
        <taxon>ecological metagenomes</taxon>
    </lineage>
</organism>
<evidence type="ECO:0000313" key="1">
    <source>
        <dbReference type="EMBL" id="MPM77347.1"/>
    </source>
</evidence>
<name>A0A645CK69_9ZZZZ</name>
<protein>
    <recommendedName>
        <fullName evidence="2">DUF4340 domain-containing protein</fullName>
    </recommendedName>
</protein>
<evidence type="ECO:0008006" key="2">
    <source>
        <dbReference type="Google" id="ProtNLM"/>
    </source>
</evidence>
<dbReference type="AlphaFoldDB" id="A0A645CK69"/>
<dbReference type="EMBL" id="VSSQ01027887">
    <property type="protein sequence ID" value="MPM77347.1"/>
    <property type="molecule type" value="Genomic_DNA"/>
</dbReference>
<accession>A0A645CK69</accession>
<gene>
    <name evidence="1" type="ORF">SDC9_124350</name>
</gene>
<proteinExistence type="predicted"/>